<evidence type="ECO:0000256" key="6">
    <source>
        <dbReference type="SAM" id="SignalP"/>
    </source>
</evidence>
<keyword evidence="3 6" id="KW-0732">Signal</keyword>
<dbReference type="EMBL" id="JACHFQ010000001">
    <property type="protein sequence ID" value="MBB5224937.1"/>
    <property type="molecule type" value="Genomic_DNA"/>
</dbReference>
<evidence type="ECO:0000313" key="8">
    <source>
        <dbReference type="Proteomes" id="UP000518887"/>
    </source>
</evidence>
<gene>
    <name evidence="7" type="ORF">HNP76_000277</name>
</gene>
<comment type="similarity">
    <text evidence="1 4">Belongs to the bacterial solute-binding protein 9 family.</text>
</comment>
<comment type="caution">
    <text evidence="7">The sequence shown here is derived from an EMBL/GenBank/DDBJ whole genome shotgun (WGS) entry which is preliminary data.</text>
</comment>
<feature type="chain" id="PRO_5030802208" evidence="6">
    <location>
        <begin position="25"/>
        <end position="327"/>
    </location>
</feature>
<name>A0A7W8G707_9SPIR</name>
<organism evidence="7 8">
    <name type="scientific">Treponema ruminis</name>
    <dbReference type="NCBI Taxonomy" id="744515"/>
    <lineage>
        <taxon>Bacteria</taxon>
        <taxon>Pseudomonadati</taxon>
        <taxon>Spirochaetota</taxon>
        <taxon>Spirochaetia</taxon>
        <taxon>Spirochaetales</taxon>
        <taxon>Treponemataceae</taxon>
        <taxon>Treponema</taxon>
    </lineage>
</organism>
<evidence type="ECO:0000256" key="1">
    <source>
        <dbReference type="ARBA" id="ARBA00011028"/>
    </source>
</evidence>
<feature type="region of interest" description="Disordered" evidence="5">
    <location>
        <begin position="134"/>
        <end position="155"/>
    </location>
</feature>
<dbReference type="PRINTS" id="PR00690">
    <property type="entry name" value="ADHESNFAMILY"/>
</dbReference>
<protein>
    <submittedName>
        <fullName evidence="7">Zinc transport system substrate-binding protein</fullName>
    </submittedName>
</protein>
<dbReference type="Proteomes" id="UP000518887">
    <property type="component" value="Unassembled WGS sequence"/>
</dbReference>
<keyword evidence="2 4" id="KW-0813">Transport</keyword>
<dbReference type="InterPro" id="IPR050492">
    <property type="entry name" value="Bact_metal-bind_prot9"/>
</dbReference>
<dbReference type="AlphaFoldDB" id="A0A7W8G707"/>
<dbReference type="GO" id="GO:0046872">
    <property type="term" value="F:metal ion binding"/>
    <property type="evidence" value="ECO:0007669"/>
    <property type="project" value="InterPro"/>
</dbReference>
<accession>A0A7W8G707</accession>
<evidence type="ECO:0000313" key="7">
    <source>
        <dbReference type="EMBL" id="MBB5224937.1"/>
    </source>
</evidence>
<dbReference type="GO" id="GO:0030001">
    <property type="term" value="P:metal ion transport"/>
    <property type="evidence" value="ECO:0007669"/>
    <property type="project" value="InterPro"/>
</dbReference>
<sequence length="327" mass="36561">MKKLFGFVLSFVLLFSLLSCQKKSGSEKASSEGKITVLATIFPAYDWAKNLTVGCDSVYVDLLLKDGVDMHSFQPSAADIVKISTADIFIYVGGESDAWVENALKNAGNEKMIIINLMDKLKGFIKQEELVEGMQHDEHEHEEHGHEEHDDHDEEIENDEHVWLSLNNAIASSNEIARALMEKDEAHSSIYMANLVFYVDKLAALKQEYANSFGEKTIIVCDRYPFLYLTDEFGIKYYAAFNGCSAESEASFDTIAFLSVKLHELKSPSVFVTESSDKKIAKTVISSAGIKDCKIIALDSMQSTTLKQAQKGKNYYDVMRANLEALK</sequence>
<dbReference type="InterPro" id="IPR006127">
    <property type="entry name" value="ZnuA-like"/>
</dbReference>
<feature type="compositionally biased region" description="Basic and acidic residues" evidence="5">
    <location>
        <begin position="134"/>
        <end position="149"/>
    </location>
</feature>
<dbReference type="SUPFAM" id="SSF53807">
    <property type="entry name" value="Helical backbone' metal receptor"/>
    <property type="match status" value="1"/>
</dbReference>
<keyword evidence="8" id="KW-1185">Reference proteome</keyword>
<evidence type="ECO:0000256" key="3">
    <source>
        <dbReference type="ARBA" id="ARBA00022729"/>
    </source>
</evidence>
<dbReference type="PANTHER" id="PTHR42953">
    <property type="entry name" value="HIGH-AFFINITY ZINC UPTAKE SYSTEM PROTEIN ZNUA-RELATED"/>
    <property type="match status" value="1"/>
</dbReference>
<proteinExistence type="inferred from homology"/>
<dbReference type="InterPro" id="IPR006128">
    <property type="entry name" value="Lipoprotein_PsaA-like"/>
</dbReference>
<dbReference type="RefSeq" id="WP_184656706.1">
    <property type="nucleotide sequence ID" value="NZ_JACHFQ010000001.1"/>
</dbReference>
<evidence type="ECO:0000256" key="5">
    <source>
        <dbReference type="SAM" id="MobiDB-lite"/>
    </source>
</evidence>
<dbReference type="GO" id="GO:0007155">
    <property type="term" value="P:cell adhesion"/>
    <property type="evidence" value="ECO:0007669"/>
    <property type="project" value="InterPro"/>
</dbReference>
<feature type="signal peptide" evidence="6">
    <location>
        <begin position="1"/>
        <end position="24"/>
    </location>
</feature>
<dbReference type="Pfam" id="PF01297">
    <property type="entry name" value="ZnuA"/>
    <property type="match status" value="1"/>
</dbReference>
<dbReference type="PANTHER" id="PTHR42953:SF3">
    <property type="entry name" value="HIGH-AFFINITY ZINC UPTAKE SYSTEM PROTEIN ZNUA"/>
    <property type="match status" value="1"/>
</dbReference>
<evidence type="ECO:0000256" key="2">
    <source>
        <dbReference type="ARBA" id="ARBA00022448"/>
    </source>
</evidence>
<evidence type="ECO:0000256" key="4">
    <source>
        <dbReference type="RuleBase" id="RU003512"/>
    </source>
</evidence>
<dbReference type="Gene3D" id="3.40.50.1980">
    <property type="entry name" value="Nitrogenase molybdenum iron protein domain"/>
    <property type="match status" value="2"/>
</dbReference>
<reference evidence="7 8" key="1">
    <citation type="submission" date="2020-08" db="EMBL/GenBank/DDBJ databases">
        <title>Genomic Encyclopedia of Type Strains, Phase IV (KMG-IV): sequencing the most valuable type-strain genomes for metagenomic binning, comparative biology and taxonomic classification.</title>
        <authorList>
            <person name="Goeker M."/>
        </authorList>
    </citation>
    <scope>NUCLEOTIDE SEQUENCE [LARGE SCALE GENOMIC DNA]</scope>
    <source>
        <strain evidence="7 8">DSM 103462</strain>
    </source>
</reference>
<dbReference type="PROSITE" id="PS51257">
    <property type="entry name" value="PROKAR_LIPOPROTEIN"/>
    <property type="match status" value="1"/>
</dbReference>